<reference evidence="1 2" key="1">
    <citation type="submission" date="2019-03" db="EMBL/GenBank/DDBJ databases">
        <title>Genomic Encyclopedia of Type Strains, Phase IV (KMG-IV): sequencing the most valuable type-strain genomes for metagenomic binning, comparative biology and taxonomic classification.</title>
        <authorList>
            <person name="Goeker M."/>
        </authorList>
    </citation>
    <scope>NUCLEOTIDE SEQUENCE [LARGE SCALE GENOMIC DNA]</scope>
    <source>
        <strain evidence="1 2">DSM 100059</strain>
    </source>
</reference>
<dbReference type="RefSeq" id="WP_133996289.1">
    <property type="nucleotide sequence ID" value="NZ_SODV01000002.1"/>
</dbReference>
<name>A0A4R8DFH6_9BACT</name>
<sequence length="219" mass="24353">MTCFLALCLLVQVGVRAETRDTVTRSGYTLIFVNQDTAFDPAVKARLISTFFTVYPKEAALYNPQTLTRVTFVVDPSYNGVAETGGGVTRFNPQWFKKHPGDVDVVTHEVMHIVQAYPNGAGPGWITEGIADYVRYTLGVDNAGANWHLPDYAPQQSYRNAYRVTARFFAWLEAHGYAGVIKKLDGIMRTATYTDGTWIQLTGKDVDQLWADYAANPAL</sequence>
<evidence type="ECO:0000313" key="1">
    <source>
        <dbReference type="EMBL" id="TDW96215.1"/>
    </source>
</evidence>
<organism evidence="1 2">
    <name type="scientific">Dinghuibacter silviterrae</name>
    <dbReference type="NCBI Taxonomy" id="1539049"/>
    <lineage>
        <taxon>Bacteria</taxon>
        <taxon>Pseudomonadati</taxon>
        <taxon>Bacteroidota</taxon>
        <taxon>Chitinophagia</taxon>
        <taxon>Chitinophagales</taxon>
        <taxon>Chitinophagaceae</taxon>
        <taxon>Dinghuibacter</taxon>
    </lineage>
</organism>
<dbReference type="Pfam" id="PF04450">
    <property type="entry name" value="BSP"/>
    <property type="match status" value="1"/>
</dbReference>
<dbReference type="PANTHER" id="PTHR33321:SF12">
    <property type="entry name" value="PLANT BASIC SECRETORY PROTEIN (BSP) FAMILY PROTEIN"/>
    <property type="match status" value="1"/>
</dbReference>
<dbReference type="OrthoDB" id="211588at2"/>
<comment type="caution">
    <text evidence="1">The sequence shown here is derived from an EMBL/GenBank/DDBJ whole genome shotgun (WGS) entry which is preliminary data.</text>
</comment>
<gene>
    <name evidence="1" type="ORF">EDB95_4040</name>
</gene>
<protein>
    <submittedName>
        <fullName evidence="1">Basic secretory peptidase family protein</fullName>
    </submittedName>
</protein>
<proteinExistence type="predicted"/>
<dbReference type="PANTHER" id="PTHR33321">
    <property type="match status" value="1"/>
</dbReference>
<dbReference type="EMBL" id="SODV01000002">
    <property type="protein sequence ID" value="TDW96215.1"/>
    <property type="molecule type" value="Genomic_DNA"/>
</dbReference>
<dbReference type="InterPro" id="IPR007541">
    <property type="entry name" value="Uncharacterised_BSP"/>
</dbReference>
<dbReference type="Proteomes" id="UP000294498">
    <property type="component" value="Unassembled WGS sequence"/>
</dbReference>
<evidence type="ECO:0000313" key="2">
    <source>
        <dbReference type="Proteomes" id="UP000294498"/>
    </source>
</evidence>
<accession>A0A4R8DFH6</accession>
<keyword evidence="2" id="KW-1185">Reference proteome</keyword>
<dbReference type="AlphaFoldDB" id="A0A4R8DFH6"/>